<proteinExistence type="predicted"/>
<dbReference type="Pfam" id="PF00746">
    <property type="entry name" value="Gram_pos_anchor"/>
    <property type="match status" value="1"/>
</dbReference>
<comment type="caution">
    <text evidence="9">The sequence shown here is derived from an EMBL/GenBank/DDBJ whole genome shotgun (WGS) entry which is preliminary data.</text>
</comment>
<dbReference type="SUPFAM" id="SSF53474">
    <property type="entry name" value="alpha/beta-Hydrolases"/>
    <property type="match status" value="1"/>
</dbReference>
<evidence type="ECO:0000259" key="8">
    <source>
        <dbReference type="PROSITE" id="PS50847"/>
    </source>
</evidence>
<organism evidence="9 10">
    <name type="scientific">Streptococcus panodentis</name>
    <dbReference type="NCBI Taxonomy" id="1581472"/>
    <lineage>
        <taxon>Bacteria</taxon>
        <taxon>Bacillati</taxon>
        <taxon>Bacillota</taxon>
        <taxon>Bacilli</taxon>
        <taxon>Lactobacillales</taxon>
        <taxon>Streptococcaceae</taxon>
        <taxon>Streptococcus</taxon>
    </lineage>
</organism>
<accession>A0ABS5AYE5</accession>
<sequence>MDKKKIVALVLPGLLLAPTLLAHQVLADEMQSASSQTSSSLQLQSGEEKQDTAVLTVTETAQTAAQGTAQEGAAQSDSQVGSVSFSEGQGRAAAEQQAASQPVFEAAAADLGSQSAKHPAEPQPESPSADSSARVSPAPQLHATGADLAAYTGPLSDSSLSGQELTVQDAVTELLKWAALHPSQIGQTPSDYLSFAKSLGMIDEAADPTAKVQDLQSMYTVAQRLHDAYRAEKKEPLFLNGRAQPIFPFTSGAMTEGYSYEDSDIVRYIVYVETDYDTDGDGKRDLIKTFVQVPKAAVNGDYKAATIYEASPYVTGTTEKQVLEDFGLQEGGSFNLDDLHSQPDKRVPVGSMTTIEAAKKSRSSDWYYINPLESTESRTHYDYENLNWYNYYLVRGYAVVTSSGNGSKGSDGFNTTGSDVEIAAYRSVIEWLNGQRTAYTDKTSNIAIKADWSNGNVAMNGLSWAGTTTFGVGTTGVDGLKTIVPAAGIASWYDYYNSQGTSIRYAPADLLSWLSVYVSGRVLDQDDWDSIKERYAAFVTELNKEQRKDGSNYSNLWANRDYTLNAEQIKVPALIVHGLNDHNVRTKHFELMQQAMEKSGQTYKLLLHQGNHTEPATARFGTNVNGRPFDDLLNRWYSHYLYGLDNGVETIPTVQVQNNYDPTKWTEYESWKAPHQLDGQAYSKREEVTISSDLIASPVGWRDRDSSASRQSSDITAAYAADVEEDVTIKGNIPLRFRARLNKGSGKDFQINAFLMDVSEEDYPVVAEIDSFDQDGNRNTNLAMDQLSQAGYWMGSNLTSIPEYIFGARNVKYNIIASGWINLANPEAGYDSASSRSSIDPTDGRFRDYTVYLQPNVYTVKKGHKLVLALNAYDPTNVYIPDIYEITFKNDSVRLTIPTVEYSKALRFNYLPNEQDSDYAGLPDRAVDSGAVTQPDIEDKDMDMDERERAAQEIKDNFADPMSFRRQQKEWEEKSQETLPDTGSKENAGLLAAAGLSLLTALGLKKTGKKED</sequence>
<feature type="domain" description="Gram-positive cocci surface proteins LPxTG" evidence="8">
    <location>
        <begin position="979"/>
        <end position="1012"/>
    </location>
</feature>
<dbReference type="Pfam" id="PF08530">
    <property type="entry name" value="PepX_C"/>
    <property type="match status" value="1"/>
</dbReference>
<feature type="compositionally biased region" description="Basic and acidic residues" evidence="6">
    <location>
        <begin position="967"/>
        <end position="976"/>
    </location>
</feature>
<evidence type="ECO:0000256" key="6">
    <source>
        <dbReference type="SAM" id="MobiDB-lite"/>
    </source>
</evidence>
<keyword evidence="10" id="KW-1185">Reference proteome</keyword>
<dbReference type="Gene3D" id="2.60.120.260">
    <property type="entry name" value="Galactose-binding domain-like"/>
    <property type="match status" value="1"/>
</dbReference>
<keyword evidence="4" id="KW-0378">Hydrolase</keyword>
<dbReference type="InterPro" id="IPR013736">
    <property type="entry name" value="Xaa-Pro_dipept_C"/>
</dbReference>
<dbReference type="SMART" id="SM00939">
    <property type="entry name" value="PepX_C"/>
    <property type="match status" value="1"/>
</dbReference>
<dbReference type="InterPro" id="IPR019931">
    <property type="entry name" value="LPXTG_anchor"/>
</dbReference>
<dbReference type="RefSeq" id="WP_209551698.1">
    <property type="nucleotide sequence ID" value="NZ_QFAY01000021.1"/>
</dbReference>
<feature type="signal peptide" evidence="7">
    <location>
        <begin position="1"/>
        <end position="22"/>
    </location>
</feature>
<feature type="region of interest" description="Disordered" evidence="6">
    <location>
        <begin position="953"/>
        <end position="987"/>
    </location>
</feature>
<keyword evidence="9" id="KW-0031">Aminopeptidase</keyword>
<dbReference type="Pfam" id="PF02129">
    <property type="entry name" value="Peptidase_S15"/>
    <property type="match status" value="1"/>
</dbReference>
<dbReference type="Gene3D" id="1.10.246.70">
    <property type="match status" value="1"/>
</dbReference>
<evidence type="ECO:0000313" key="9">
    <source>
        <dbReference type="EMBL" id="MBP2621601.1"/>
    </source>
</evidence>
<evidence type="ECO:0000256" key="2">
    <source>
        <dbReference type="ARBA" id="ARBA00022525"/>
    </source>
</evidence>
<evidence type="ECO:0000313" key="10">
    <source>
        <dbReference type="Proteomes" id="UP001519349"/>
    </source>
</evidence>
<dbReference type="Proteomes" id="UP001519349">
    <property type="component" value="Unassembled WGS sequence"/>
</dbReference>
<dbReference type="NCBIfam" id="TIGR01167">
    <property type="entry name" value="LPXTG_anchor"/>
    <property type="match status" value="1"/>
</dbReference>
<dbReference type="InterPro" id="IPR029058">
    <property type="entry name" value="AB_hydrolase_fold"/>
</dbReference>
<keyword evidence="5" id="KW-0572">Peptidoglycan-anchor</keyword>
<evidence type="ECO:0000256" key="1">
    <source>
        <dbReference type="ARBA" id="ARBA00022512"/>
    </source>
</evidence>
<feature type="compositionally biased region" description="Polar residues" evidence="6">
    <location>
        <begin position="76"/>
        <end position="85"/>
    </location>
</feature>
<dbReference type="Gene3D" id="3.40.50.1820">
    <property type="entry name" value="alpha/beta hydrolase"/>
    <property type="match status" value="1"/>
</dbReference>
<evidence type="ECO:0000256" key="5">
    <source>
        <dbReference type="ARBA" id="ARBA00023088"/>
    </source>
</evidence>
<dbReference type="PROSITE" id="PS50847">
    <property type="entry name" value="GRAM_POS_ANCHORING"/>
    <property type="match status" value="1"/>
</dbReference>
<dbReference type="SUPFAM" id="SSF49785">
    <property type="entry name" value="Galactose-binding domain-like"/>
    <property type="match status" value="1"/>
</dbReference>
<dbReference type="EMBL" id="QFAY01000021">
    <property type="protein sequence ID" value="MBP2621601.1"/>
    <property type="molecule type" value="Genomic_DNA"/>
</dbReference>
<protein>
    <submittedName>
        <fullName evidence="9">X-prolyl-dipeptidyl aminopeptidase</fullName>
    </submittedName>
</protein>
<feature type="compositionally biased region" description="Low complexity" evidence="6">
    <location>
        <begin position="65"/>
        <end position="75"/>
    </location>
</feature>
<evidence type="ECO:0000256" key="7">
    <source>
        <dbReference type="SAM" id="SignalP"/>
    </source>
</evidence>
<name>A0ABS5AYE5_9STRE</name>
<evidence type="ECO:0000256" key="3">
    <source>
        <dbReference type="ARBA" id="ARBA00022729"/>
    </source>
</evidence>
<keyword evidence="3 7" id="KW-0732">Signal</keyword>
<gene>
    <name evidence="9" type="ORF">DHL47_09795</name>
</gene>
<dbReference type="InterPro" id="IPR008979">
    <property type="entry name" value="Galactose-bd-like_sf"/>
</dbReference>
<dbReference type="InterPro" id="IPR000383">
    <property type="entry name" value="Xaa-Pro-like_dom"/>
</dbReference>
<feature type="compositionally biased region" description="Low complexity" evidence="6">
    <location>
        <begin position="86"/>
        <end position="101"/>
    </location>
</feature>
<keyword evidence="1" id="KW-0134">Cell wall</keyword>
<feature type="region of interest" description="Disordered" evidence="6">
    <location>
        <begin position="65"/>
        <end position="138"/>
    </location>
</feature>
<reference evidence="9 10" key="1">
    <citation type="submission" date="2018-05" db="EMBL/GenBank/DDBJ databases">
        <title>Draft genome sequence of Streptococcus panodentis CCUG 70867T.</title>
        <authorList>
            <person name="Salva-Serra F."/>
            <person name="Mendez V."/>
            <person name="Jaen-Luchoro D."/>
            <person name="Gonzales-Siles L."/>
            <person name="Karlsson R."/>
            <person name="Engstrom-Jakobsson H."/>
            <person name="Busquets A."/>
            <person name="Gomila M."/>
            <person name="Pineiro-Iglesias B."/>
            <person name="Bennasar-Figueras A."/>
            <person name="Seeger M."/>
            <person name="Moore E."/>
        </authorList>
    </citation>
    <scope>NUCLEOTIDE SEQUENCE [LARGE SCALE GENOMIC DNA]</scope>
    <source>
        <strain evidence="9 10">CCUG 70867</strain>
    </source>
</reference>
<feature type="chain" id="PRO_5046034454" evidence="7">
    <location>
        <begin position="23"/>
        <end position="1012"/>
    </location>
</feature>
<feature type="region of interest" description="Disordered" evidence="6">
    <location>
        <begin position="919"/>
        <end position="939"/>
    </location>
</feature>
<keyword evidence="9" id="KW-0645">Protease</keyword>
<dbReference type="GO" id="GO:0004177">
    <property type="term" value="F:aminopeptidase activity"/>
    <property type="evidence" value="ECO:0007669"/>
    <property type="project" value="UniProtKB-KW"/>
</dbReference>
<keyword evidence="2" id="KW-0964">Secreted</keyword>
<evidence type="ECO:0000256" key="4">
    <source>
        <dbReference type="ARBA" id="ARBA00022801"/>
    </source>
</evidence>